<keyword evidence="2" id="KW-0472">Membrane</keyword>
<sequence length="353" mass="40328">MNLDIIKRLNAIQDESHFSGAVLVQQNSEALAETSYGFANRSEQIENQPSTRFGIASGCKLFTAIAICQLVEAGKLSFDTRLKECLSFSFPHFSEEVTVHHLLTHTSGIPDYFDEEVMDDFEELWIQTPMYQIRSLQDFLPLFQNQPMKLKVGERFHYNNAGYILLGLIVEQVSEQKFADYIEQNIFKKAGMVDSGYFEFDSLPSRTALGYLDFSDGTWKTNIYSLPVKGGSDGGAFVTVRDMANLWKALFNHQLLSEDYTCKLLTPHIYSDDENSFYGYGVWIEKKGDSILKYHIMGYDPGVSFHSAYYPENDIQSVICSNKSEGAYDMFKGIEEEVLKIPYKEKTDERKKN</sequence>
<organism evidence="4 5">
    <name type="scientific">Lederbergia ruris</name>
    <dbReference type="NCBI Taxonomy" id="217495"/>
    <lineage>
        <taxon>Bacteria</taxon>
        <taxon>Bacillati</taxon>
        <taxon>Bacillota</taxon>
        <taxon>Bacilli</taxon>
        <taxon>Bacillales</taxon>
        <taxon>Bacillaceae</taxon>
        <taxon>Lederbergia</taxon>
    </lineage>
</organism>
<evidence type="ECO:0000256" key="2">
    <source>
        <dbReference type="ARBA" id="ARBA00023136"/>
    </source>
</evidence>
<protein>
    <submittedName>
        <fullName evidence="4">Penicillin-binding protein</fullName>
    </submittedName>
</protein>
<evidence type="ECO:0000256" key="1">
    <source>
        <dbReference type="ARBA" id="ARBA00004370"/>
    </source>
</evidence>
<evidence type="ECO:0000313" key="5">
    <source>
        <dbReference type="Proteomes" id="UP000679950"/>
    </source>
</evidence>
<accession>A0ABQ4KKS2</accession>
<comment type="caution">
    <text evidence="4">The sequence shown here is derived from an EMBL/GenBank/DDBJ whole genome shotgun (WGS) entry which is preliminary data.</text>
</comment>
<name>A0ABQ4KKS2_9BACI</name>
<dbReference type="Pfam" id="PF00144">
    <property type="entry name" value="Beta-lactamase"/>
    <property type="match status" value="1"/>
</dbReference>
<feature type="domain" description="Beta-lactamase-related" evidence="3">
    <location>
        <begin position="15"/>
        <end position="326"/>
    </location>
</feature>
<dbReference type="RefSeq" id="WP_212966714.1">
    <property type="nucleotide sequence ID" value="NZ_BORB01000025.1"/>
</dbReference>
<dbReference type="SUPFAM" id="SSF56601">
    <property type="entry name" value="beta-lactamase/transpeptidase-like"/>
    <property type="match status" value="1"/>
</dbReference>
<dbReference type="InterPro" id="IPR001466">
    <property type="entry name" value="Beta-lactam-related"/>
</dbReference>
<dbReference type="InterPro" id="IPR012338">
    <property type="entry name" value="Beta-lactam/transpept-like"/>
</dbReference>
<dbReference type="PANTHER" id="PTHR46825">
    <property type="entry name" value="D-ALANYL-D-ALANINE-CARBOXYPEPTIDASE/ENDOPEPTIDASE AMPH"/>
    <property type="match status" value="1"/>
</dbReference>
<dbReference type="Gene3D" id="3.40.710.10">
    <property type="entry name" value="DD-peptidase/beta-lactamase superfamily"/>
    <property type="match status" value="1"/>
</dbReference>
<dbReference type="EMBL" id="BORB01000025">
    <property type="protein sequence ID" value="GIN58549.1"/>
    <property type="molecule type" value="Genomic_DNA"/>
</dbReference>
<evidence type="ECO:0000259" key="3">
    <source>
        <dbReference type="Pfam" id="PF00144"/>
    </source>
</evidence>
<proteinExistence type="predicted"/>
<evidence type="ECO:0000313" key="4">
    <source>
        <dbReference type="EMBL" id="GIN58549.1"/>
    </source>
</evidence>
<gene>
    <name evidence="4" type="ORF">J8TS2_28680</name>
</gene>
<dbReference type="PANTHER" id="PTHR46825:SF11">
    <property type="entry name" value="PENICILLIN-BINDING PROTEIN 4"/>
    <property type="match status" value="1"/>
</dbReference>
<keyword evidence="5" id="KW-1185">Reference proteome</keyword>
<comment type="subcellular location">
    <subcellularLocation>
        <location evidence="1">Membrane</location>
    </subcellularLocation>
</comment>
<dbReference type="InterPro" id="IPR050491">
    <property type="entry name" value="AmpC-like"/>
</dbReference>
<dbReference type="Proteomes" id="UP000679950">
    <property type="component" value="Unassembled WGS sequence"/>
</dbReference>
<reference evidence="4 5" key="1">
    <citation type="submission" date="2021-03" db="EMBL/GenBank/DDBJ databases">
        <title>Antimicrobial resistance genes in bacteria isolated from Japanese honey, and their potential for conferring macrolide and lincosamide resistance in the American foulbrood pathogen Paenibacillus larvae.</title>
        <authorList>
            <person name="Okamoto M."/>
            <person name="Kumagai M."/>
            <person name="Kanamori H."/>
            <person name="Takamatsu D."/>
        </authorList>
    </citation>
    <scope>NUCLEOTIDE SEQUENCE [LARGE SCALE GENOMIC DNA]</scope>
    <source>
        <strain evidence="4 5">J8TS2</strain>
    </source>
</reference>